<evidence type="ECO:0000256" key="1">
    <source>
        <dbReference type="SAM" id="SignalP"/>
    </source>
</evidence>
<dbReference type="InterPro" id="IPR039448">
    <property type="entry name" value="Beta_helix"/>
</dbReference>
<dbReference type="SUPFAM" id="SSF51126">
    <property type="entry name" value="Pectin lyase-like"/>
    <property type="match status" value="1"/>
</dbReference>
<evidence type="ECO:0000313" key="4">
    <source>
        <dbReference type="Proteomes" id="UP001284601"/>
    </source>
</evidence>
<protein>
    <submittedName>
        <fullName evidence="3">Right-handed parallel beta-helix repeat-containing protein</fullName>
    </submittedName>
</protein>
<keyword evidence="1" id="KW-0732">Signal</keyword>
<feature type="chain" id="PRO_5047180085" evidence="1">
    <location>
        <begin position="19"/>
        <end position="640"/>
    </location>
</feature>
<dbReference type="InterPro" id="IPR012334">
    <property type="entry name" value="Pectin_lyas_fold"/>
</dbReference>
<name>A0ABU4HL92_9ACTN</name>
<dbReference type="Pfam" id="PF13229">
    <property type="entry name" value="Beta_helix"/>
    <property type="match status" value="1"/>
</dbReference>
<reference evidence="4" key="1">
    <citation type="submission" date="2023-07" db="EMBL/GenBank/DDBJ databases">
        <title>Conexibacter stalactiti sp. nov., isolated from stalactites in a lava cave and emended description of the genus Conexibacter.</title>
        <authorList>
            <person name="Lee S.D."/>
        </authorList>
    </citation>
    <scope>NUCLEOTIDE SEQUENCE [LARGE SCALE GENOMIC DNA]</scope>
    <source>
        <strain evidence="4">KCTC 39840</strain>
    </source>
</reference>
<sequence length="640" mass="68475">MAGAIVTIGLLAATCASAEATTPQPRQLYVSPAGSDAWPGTKQQPFATLQRAQQQVRTLTAAMRTDVVVNLRRGTHTLSAPLELSATAGDSGQNGHDVVYQAHGYGSRWQEPVVVSGGRRISGWQRASAGSPIWQADVGDLDTRQLYVEGRRATRAALGGGLPGRLTATTTGYVTDSVAPQAWADPQDVELVYQGAYPWSEARCQVESITGDATSSTITMEQPCYRWAKKLYSGEWGGYVFELIDPTAVENSASFLSEPGSFSLDRSVAGHHVLSYLPRSGEEMSSARVIAPVLQTLISGEGTASAPLHDVAFKGLTLSHATWLAPNAPTGFPQIFANVYENGDPPDELFGISREAKTVPGNVAFHGAQRIELEGNRFTQLGAVALELSRNSSHNVVRGNVFSDVSGGGIVLGVLNPETSGTNRGNVIDNNWVHDIGVEYHGSPGINVVRAQDTTVSHNQVDHVPYSGIVFTGVADDQAGTPADLITRGARVLDNLVFDVTRTLHDGGAIYTSGAQGTSWADAALVRGNVVHDSDPVGPIGLYTDESGNWTRVLGNVSYRNGAAFGGCALPQIRNTLIADNFWDDDVPNWGCGEPESVEVRDNTLLPRATFEQACQANWECRRIVRGAGLQFGYRHLLRR</sequence>
<dbReference type="Proteomes" id="UP001284601">
    <property type="component" value="Unassembled WGS sequence"/>
</dbReference>
<proteinExistence type="predicted"/>
<dbReference type="PANTHER" id="PTHR36453:SF1">
    <property type="entry name" value="RIGHT HANDED BETA HELIX DOMAIN-CONTAINING PROTEIN"/>
    <property type="match status" value="1"/>
</dbReference>
<organism evidence="3 4">
    <name type="scientific">Conexibacter stalactiti</name>
    <dbReference type="NCBI Taxonomy" id="1940611"/>
    <lineage>
        <taxon>Bacteria</taxon>
        <taxon>Bacillati</taxon>
        <taxon>Actinomycetota</taxon>
        <taxon>Thermoleophilia</taxon>
        <taxon>Solirubrobacterales</taxon>
        <taxon>Conexibacteraceae</taxon>
        <taxon>Conexibacter</taxon>
    </lineage>
</organism>
<dbReference type="Gene3D" id="2.160.20.10">
    <property type="entry name" value="Single-stranded right-handed beta-helix, Pectin lyase-like"/>
    <property type="match status" value="2"/>
</dbReference>
<keyword evidence="4" id="KW-1185">Reference proteome</keyword>
<dbReference type="EMBL" id="JAWSTH010000012">
    <property type="protein sequence ID" value="MDW5594091.1"/>
    <property type="molecule type" value="Genomic_DNA"/>
</dbReference>
<evidence type="ECO:0000259" key="2">
    <source>
        <dbReference type="Pfam" id="PF13229"/>
    </source>
</evidence>
<dbReference type="RefSeq" id="WP_318596349.1">
    <property type="nucleotide sequence ID" value="NZ_JAWSTH010000012.1"/>
</dbReference>
<feature type="domain" description="Right handed beta helix" evidence="2">
    <location>
        <begin position="362"/>
        <end position="461"/>
    </location>
</feature>
<evidence type="ECO:0000313" key="3">
    <source>
        <dbReference type="EMBL" id="MDW5594091.1"/>
    </source>
</evidence>
<dbReference type="InterPro" id="IPR006626">
    <property type="entry name" value="PbH1"/>
</dbReference>
<accession>A0ABU4HL92</accession>
<dbReference type="SMART" id="SM00710">
    <property type="entry name" value="PbH1"/>
    <property type="match status" value="5"/>
</dbReference>
<dbReference type="PANTHER" id="PTHR36453">
    <property type="entry name" value="SECRETED PROTEIN-RELATED"/>
    <property type="match status" value="1"/>
</dbReference>
<dbReference type="InterPro" id="IPR011050">
    <property type="entry name" value="Pectin_lyase_fold/virulence"/>
</dbReference>
<reference evidence="3 4" key="2">
    <citation type="submission" date="2023-10" db="EMBL/GenBank/DDBJ databases">
        <authorList>
            <person name="Han X.F."/>
        </authorList>
    </citation>
    <scope>NUCLEOTIDE SEQUENCE [LARGE SCALE GENOMIC DNA]</scope>
    <source>
        <strain evidence="3 4">KCTC 39840</strain>
    </source>
</reference>
<feature type="signal peptide" evidence="1">
    <location>
        <begin position="1"/>
        <end position="18"/>
    </location>
</feature>
<gene>
    <name evidence="3" type="ORF">R7226_07080</name>
</gene>
<comment type="caution">
    <text evidence="3">The sequence shown here is derived from an EMBL/GenBank/DDBJ whole genome shotgun (WGS) entry which is preliminary data.</text>
</comment>